<evidence type="ECO:0000313" key="2">
    <source>
        <dbReference type="Proteomes" id="UP000003009"/>
    </source>
</evidence>
<sequence>MVKWAVCSKQEARDGKQLREHGLPCTQGKVEYGLAIFGGIGADMDIHEREDCYKVGGFGRT</sequence>
<dbReference type="HOGENOM" id="CLU_2916432_0_0_4"/>
<gene>
    <name evidence="1" type="ORF">GCWU000324_00265</name>
</gene>
<proteinExistence type="predicted"/>
<accession>C4GHD2</accession>
<dbReference type="AlphaFoldDB" id="C4GHD2"/>
<dbReference type="EMBL" id="ACJW02000002">
    <property type="protein sequence ID" value="EEP68371.1"/>
    <property type="molecule type" value="Genomic_DNA"/>
</dbReference>
<protein>
    <submittedName>
        <fullName evidence="1">Uncharacterized protein</fullName>
    </submittedName>
</protein>
<keyword evidence="2" id="KW-1185">Reference proteome</keyword>
<organism evidence="1 2">
    <name type="scientific">Kingella oralis ATCC 51147</name>
    <dbReference type="NCBI Taxonomy" id="629741"/>
    <lineage>
        <taxon>Bacteria</taxon>
        <taxon>Pseudomonadati</taxon>
        <taxon>Pseudomonadota</taxon>
        <taxon>Betaproteobacteria</taxon>
        <taxon>Neisseriales</taxon>
        <taxon>Neisseriaceae</taxon>
        <taxon>Kingella</taxon>
    </lineage>
</organism>
<evidence type="ECO:0000313" key="1">
    <source>
        <dbReference type="EMBL" id="EEP68371.1"/>
    </source>
</evidence>
<reference evidence="1" key="1">
    <citation type="submission" date="2009-04" db="EMBL/GenBank/DDBJ databases">
        <authorList>
            <person name="Weinstock G."/>
            <person name="Sodergren E."/>
            <person name="Clifton S."/>
            <person name="Fulton L."/>
            <person name="Fulton B."/>
            <person name="Courtney L."/>
            <person name="Fronick C."/>
            <person name="Harrison M."/>
            <person name="Strong C."/>
            <person name="Farmer C."/>
            <person name="Delahaunty K."/>
            <person name="Markovic C."/>
            <person name="Hall O."/>
            <person name="Minx P."/>
            <person name="Tomlinson C."/>
            <person name="Mitreva M."/>
            <person name="Nelson J."/>
            <person name="Hou S."/>
            <person name="Wollam A."/>
            <person name="Pepin K.H."/>
            <person name="Johnson M."/>
            <person name="Bhonagiri V."/>
            <person name="Nash W.E."/>
            <person name="Warren W."/>
            <person name="Chinwalla A."/>
            <person name="Mardis E.R."/>
            <person name="Wilson R.K."/>
        </authorList>
    </citation>
    <scope>NUCLEOTIDE SEQUENCE [LARGE SCALE GENOMIC DNA]</scope>
    <source>
        <strain evidence="1">ATCC 51147</strain>
    </source>
</reference>
<name>C4GHD2_9NEIS</name>
<comment type="caution">
    <text evidence="1">The sequence shown here is derived from an EMBL/GenBank/DDBJ whole genome shotgun (WGS) entry which is preliminary data.</text>
</comment>
<dbReference type="Proteomes" id="UP000003009">
    <property type="component" value="Unassembled WGS sequence"/>
</dbReference>